<keyword evidence="2" id="KW-0349">Heme</keyword>
<keyword evidence="2" id="KW-0479">Metal-binding</keyword>
<gene>
    <name evidence="7" type="ORF">LZC94_43690</name>
</gene>
<keyword evidence="8" id="KW-1185">Reference proteome</keyword>
<keyword evidence="6" id="KW-0812">Transmembrane</keyword>
<accession>A0ABZ2M036</accession>
<dbReference type="RefSeq" id="WP_394824340.1">
    <property type="nucleotide sequence ID" value="NZ_CP089984.1"/>
</dbReference>
<organism evidence="7 8">
    <name type="scientific">Pendulispora albinea</name>
    <dbReference type="NCBI Taxonomy" id="2741071"/>
    <lineage>
        <taxon>Bacteria</taxon>
        <taxon>Pseudomonadati</taxon>
        <taxon>Myxococcota</taxon>
        <taxon>Myxococcia</taxon>
        <taxon>Myxococcales</taxon>
        <taxon>Sorangiineae</taxon>
        <taxon>Pendulisporaceae</taxon>
        <taxon>Pendulispora</taxon>
    </lineage>
</organism>
<dbReference type="Pfam" id="PF03100">
    <property type="entry name" value="CcmE"/>
    <property type="match status" value="1"/>
</dbReference>
<comment type="subcellular location">
    <subcellularLocation>
        <location evidence="1">Membrane</location>
    </subcellularLocation>
</comment>
<dbReference type="Proteomes" id="UP001370348">
    <property type="component" value="Chromosome"/>
</dbReference>
<evidence type="ECO:0000256" key="2">
    <source>
        <dbReference type="ARBA" id="ARBA00022617"/>
    </source>
</evidence>
<dbReference type="EMBL" id="CP089984">
    <property type="protein sequence ID" value="WXB14715.1"/>
    <property type="molecule type" value="Genomic_DNA"/>
</dbReference>
<dbReference type="InterPro" id="IPR036127">
    <property type="entry name" value="CcmE-like_sf"/>
</dbReference>
<keyword evidence="3" id="KW-0201">Cytochrome c-type biogenesis</keyword>
<keyword evidence="4 6" id="KW-0472">Membrane</keyword>
<evidence type="ECO:0000256" key="5">
    <source>
        <dbReference type="SAM" id="MobiDB-lite"/>
    </source>
</evidence>
<reference evidence="7 8" key="1">
    <citation type="submission" date="2021-12" db="EMBL/GenBank/DDBJ databases">
        <title>Discovery of the Pendulisporaceae a myxobacterial family with distinct sporulation behavior and unique specialized metabolism.</title>
        <authorList>
            <person name="Garcia R."/>
            <person name="Popoff A."/>
            <person name="Bader C.D."/>
            <person name="Loehr J."/>
            <person name="Walesch S."/>
            <person name="Walt C."/>
            <person name="Boldt J."/>
            <person name="Bunk B."/>
            <person name="Haeckl F.J.F.P.J."/>
            <person name="Gunesch A.P."/>
            <person name="Birkelbach J."/>
            <person name="Nuebel U."/>
            <person name="Pietschmann T."/>
            <person name="Bach T."/>
            <person name="Mueller R."/>
        </authorList>
    </citation>
    <scope>NUCLEOTIDE SEQUENCE [LARGE SCALE GENOMIC DNA]</scope>
    <source>
        <strain evidence="7 8">MSr11954</strain>
    </source>
</reference>
<keyword evidence="2" id="KW-0408">Iron</keyword>
<feature type="region of interest" description="Disordered" evidence="5">
    <location>
        <begin position="1"/>
        <end position="32"/>
    </location>
</feature>
<dbReference type="InterPro" id="IPR012340">
    <property type="entry name" value="NA-bd_OB-fold"/>
</dbReference>
<evidence type="ECO:0000256" key="1">
    <source>
        <dbReference type="ARBA" id="ARBA00004370"/>
    </source>
</evidence>
<evidence type="ECO:0000256" key="6">
    <source>
        <dbReference type="SAM" id="Phobius"/>
    </source>
</evidence>
<feature type="transmembrane region" description="Helical" evidence="6">
    <location>
        <begin position="40"/>
        <end position="60"/>
    </location>
</feature>
<evidence type="ECO:0000313" key="7">
    <source>
        <dbReference type="EMBL" id="WXB14715.1"/>
    </source>
</evidence>
<proteinExistence type="predicted"/>
<sequence length="186" mass="20505">MGHDQLEGNDAEKDDGLEVPIREGRRGRAPKVDEQARKRGVLMVVGMVGLGGLLAAVFLTQMKDNAIYSKPVDELVANKTRFAGRPVRAEGNLVHGTLVKREQPCEYRFTITKNGVDVPVRFPQCVVPDTFRDVPDMDLGVTVEGELRADNTFEATNVLAKCPSKYEMKERAGRGEQMPHAQVNGT</sequence>
<name>A0ABZ2M036_9BACT</name>
<evidence type="ECO:0000256" key="3">
    <source>
        <dbReference type="ARBA" id="ARBA00022748"/>
    </source>
</evidence>
<evidence type="ECO:0000256" key="4">
    <source>
        <dbReference type="ARBA" id="ARBA00023136"/>
    </source>
</evidence>
<keyword evidence="6" id="KW-1133">Transmembrane helix</keyword>
<dbReference type="SUPFAM" id="SSF82093">
    <property type="entry name" value="Heme chaperone CcmE"/>
    <property type="match status" value="1"/>
</dbReference>
<evidence type="ECO:0000313" key="8">
    <source>
        <dbReference type="Proteomes" id="UP001370348"/>
    </source>
</evidence>
<dbReference type="InterPro" id="IPR004329">
    <property type="entry name" value="CcmE"/>
</dbReference>
<protein>
    <submittedName>
        <fullName evidence="7">Cytochrome c maturation protein CcmE</fullName>
    </submittedName>
</protein>
<dbReference type="Gene3D" id="2.40.50.140">
    <property type="entry name" value="Nucleic acid-binding proteins"/>
    <property type="match status" value="1"/>
</dbReference>